<organism evidence="2 3">
    <name type="scientific">Brachionus calyciflorus</name>
    <dbReference type="NCBI Taxonomy" id="104777"/>
    <lineage>
        <taxon>Eukaryota</taxon>
        <taxon>Metazoa</taxon>
        <taxon>Spiralia</taxon>
        <taxon>Gnathifera</taxon>
        <taxon>Rotifera</taxon>
        <taxon>Eurotatoria</taxon>
        <taxon>Monogononta</taxon>
        <taxon>Pseudotrocha</taxon>
        <taxon>Ploima</taxon>
        <taxon>Brachionidae</taxon>
        <taxon>Brachionus</taxon>
    </lineage>
</organism>
<sequence>CPIYTAPYRISENERHLLKKEKEKMLEAKKIRPSRSPWSSQVVVISHTEKWPMPESEDIFDRFRDSSWFTTLNLKSGYWQIEMNEVSIDKYEFFVHPFDLKDATIDFSRIMKIFNSSFGFKTTTRKLFMMGKIQHQVYGTGYHCLKKKHTLTTSMSFFGEKYESLRTEFVKVSRDECFLMVKNKARNDVPMDCDNEYCSYSSNPTPDFSWMSEKSNVSYSCATSPKLITANSPNDYLFNGKYSTIYHECPLYNMGQEVFTIQQDSDVLISNGKLALMANEPTNLCVLDLLGTTEGIYVSIKTNNDVSKTARGGANIEELKELLLAESDFKSVKYVEEKNVN</sequence>
<dbReference type="SUPFAM" id="SSF56672">
    <property type="entry name" value="DNA/RNA polymerases"/>
    <property type="match status" value="1"/>
</dbReference>
<accession>A0A814F3T4</accession>
<dbReference type="InterPro" id="IPR043502">
    <property type="entry name" value="DNA/RNA_pol_sf"/>
</dbReference>
<evidence type="ECO:0000259" key="1">
    <source>
        <dbReference type="Pfam" id="PF00974"/>
    </source>
</evidence>
<proteinExistence type="predicted"/>
<dbReference type="EMBL" id="CAJNOC010003372">
    <property type="protein sequence ID" value="CAF0979845.1"/>
    <property type="molecule type" value="Genomic_DNA"/>
</dbReference>
<dbReference type="SUPFAM" id="SSF161008">
    <property type="entry name" value="Viral glycoprotein ectodomain-like"/>
    <property type="match status" value="1"/>
</dbReference>
<name>A0A814F3T4_9BILA</name>
<feature type="non-terminal residue" evidence="2">
    <location>
        <position position="1"/>
    </location>
</feature>
<comment type="caution">
    <text evidence="2">The sequence shown here is derived from an EMBL/GenBank/DDBJ whole genome shotgun (WGS) entry which is preliminary data.</text>
</comment>
<dbReference type="InterPro" id="IPR043128">
    <property type="entry name" value="Rev_trsase/Diguanyl_cyclase"/>
</dbReference>
<dbReference type="Gene3D" id="3.10.10.10">
    <property type="entry name" value="HIV Type 1 Reverse Transcriptase, subunit A, domain 1"/>
    <property type="match status" value="2"/>
</dbReference>
<dbReference type="AlphaFoldDB" id="A0A814F3T4"/>
<dbReference type="OrthoDB" id="10166687at2759"/>
<protein>
    <recommendedName>
        <fullName evidence="1">Spike glycoprotein fusion domain-containing protein</fullName>
    </recommendedName>
</protein>
<keyword evidence="3" id="KW-1185">Reference proteome</keyword>
<evidence type="ECO:0000313" key="2">
    <source>
        <dbReference type="EMBL" id="CAF0979845.1"/>
    </source>
</evidence>
<reference evidence="2" key="1">
    <citation type="submission" date="2021-02" db="EMBL/GenBank/DDBJ databases">
        <authorList>
            <person name="Nowell W R."/>
        </authorList>
    </citation>
    <scope>NUCLEOTIDE SEQUENCE</scope>
    <source>
        <strain evidence="2">Ploen Becks lab</strain>
    </source>
</reference>
<dbReference type="Gene3D" id="3.30.70.270">
    <property type="match status" value="1"/>
</dbReference>
<dbReference type="Pfam" id="PF00974">
    <property type="entry name" value="Rhabdo_glycop_FD"/>
    <property type="match status" value="1"/>
</dbReference>
<gene>
    <name evidence="2" type="ORF">OXX778_LOCUS15358</name>
</gene>
<feature type="domain" description="Spike glycoprotein fusion" evidence="1">
    <location>
        <begin position="140"/>
        <end position="218"/>
    </location>
</feature>
<dbReference type="InterPro" id="IPR053134">
    <property type="entry name" value="RNA-dir_DNA_polymerase"/>
</dbReference>
<dbReference type="InterPro" id="IPR001903">
    <property type="entry name" value="Rhabdo_glycop_FD"/>
</dbReference>
<evidence type="ECO:0000313" key="3">
    <source>
        <dbReference type="Proteomes" id="UP000663879"/>
    </source>
</evidence>
<dbReference type="PANTHER" id="PTHR24559">
    <property type="entry name" value="TRANSPOSON TY3-I GAG-POL POLYPROTEIN"/>
    <property type="match status" value="1"/>
</dbReference>
<dbReference type="PANTHER" id="PTHR24559:SF444">
    <property type="entry name" value="REVERSE TRANSCRIPTASE DOMAIN-CONTAINING PROTEIN"/>
    <property type="match status" value="1"/>
</dbReference>
<dbReference type="Proteomes" id="UP000663879">
    <property type="component" value="Unassembled WGS sequence"/>
</dbReference>